<keyword evidence="10" id="KW-0812">Transmembrane</keyword>
<feature type="compositionally biased region" description="Low complexity" evidence="9">
    <location>
        <begin position="141"/>
        <end position="175"/>
    </location>
</feature>
<dbReference type="Pfam" id="PF05730">
    <property type="entry name" value="CFEM"/>
    <property type="match status" value="1"/>
</dbReference>
<feature type="compositionally biased region" description="Polar residues" evidence="9">
    <location>
        <begin position="443"/>
        <end position="459"/>
    </location>
</feature>
<proteinExistence type="inferred from homology"/>
<dbReference type="RefSeq" id="XP_058310231.1">
    <property type="nucleotide sequence ID" value="XM_058450769.1"/>
</dbReference>
<feature type="region of interest" description="Disordered" evidence="9">
    <location>
        <begin position="141"/>
        <end position="217"/>
    </location>
</feature>
<organism evidence="13 14">
    <name type="scientific">Penicillium cinerascens</name>
    <dbReference type="NCBI Taxonomy" id="70096"/>
    <lineage>
        <taxon>Eukaryota</taxon>
        <taxon>Fungi</taxon>
        <taxon>Dikarya</taxon>
        <taxon>Ascomycota</taxon>
        <taxon>Pezizomycotina</taxon>
        <taxon>Eurotiomycetes</taxon>
        <taxon>Eurotiomycetidae</taxon>
        <taxon>Eurotiales</taxon>
        <taxon>Aspergillaceae</taxon>
        <taxon>Penicillium</taxon>
    </lineage>
</organism>
<keyword evidence="8" id="KW-0449">Lipoprotein</keyword>
<evidence type="ECO:0000256" key="4">
    <source>
        <dbReference type="ARBA" id="ARBA00022525"/>
    </source>
</evidence>
<feature type="transmembrane region" description="Helical" evidence="10">
    <location>
        <begin position="225"/>
        <end position="248"/>
    </location>
</feature>
<dbReference type="AlphaFoldDB" id="A0A9W9T7E1"/>
<evidence type="ECO:0000256" key="8">
    <source>
        <dbReference type="ARBA" id="ARBA00023288"/>
    </source>
</evidence>
<dbReference type="GO" id="GO:0005576">
    <property type="term" value="C:extracellular region"/>
    <property type="evidence" value="ECO:0007669"/>
    <property type="project" value="UniProtKB-SubCell"/>
</dbReference>
<feature type="region of interest" description="Disordered" evidence="9">
    <location>
        <begin position="404"/>
        <end position="496"/>
    </location>
</feature>
<evidence type="ECO:0000256" key="3">
    <source>
        <dbReference type="ARBA" id="ARBA00010031"/>
    </source>
</evidence>
<feature type="compositionally biased region" description="Polar residues" evidence="9">
    <location>
        <begin position="615"/>
        <end position="625"/>
    </location>
</feature>
<comment type="subcellular location">
    <subcellularLocation>
        <location evidence="1">Membrane</location>
        <topology evidence="1">Lipid-anchor</topology>
        <topology evidence="1">GPI-anchor</topology>
    </subcellularLocation>
    <subcellularLocation>
        <location evidence="2">Secreted</location>
    </subcellularLocation>
</comment>
<reference evidence="13" key="2">
    <citation type="journal article" date="2023" name="IMA Fungus">
        <title>Comparative genomic study of the Penicillium genus elucidates a diverse pangenome and 15 lateral gene transfer events.</title>
        <authorList>
            <person name="Petersen C."/>
            <person name="Sorensen T."/>
            <person name="Nielsen M.R."/>
            <person name="Sondergaard T.E."/>
            <person name="Sorensen J.L."/>
            <person name="Fitzpatrick D.A."/>
            <person name="Frisvad J.C."/>
            <person name="Nielsen K.L."/>
        </authorList>
    </citation>
    <scope>NUCLEOTIDE SEQUENCE</scope>
    <source>
        <strain evidence="13">IBT 15544</strain>
    </source>
</reference>
<dbReference type="GeneID" id="83178070"/>
<keyword evidence="14" id="KW-1185">Reference proteome</keyword>
<evidence type="ECO:0000313" key="14">
    <source>
        <dbReference type="Proteomes" id="UP001150904"/>
    </source>
</evidence>
<gene>
    <name evidence="13" type="ORF">N7498_003707</name>
</gene>
<feature type="domain" description="CFEM" evidence="12">
    <location>
        <begin position="40"/>
        <end position="109"/>
    </location>
</feature>
<keyword evidence="6 11" id="KW-0732">Signal</keyword>
<evidence type="ECO:0000256" key="5">
    <source>
        <dbReference type="ARBA" id="ARBA00022622"/>
    </source>
</evidence>
<comment type="caution">
    <text evidence="13">The sequence shown here is derived from an EMBL/GenBank/DDBJ whole genome shotgun (WGS) entry which is preliminary data.</text>
</comment>
<keyword evidence="4" id="KW-0964">Secreted</keyword>
<keyword evidence="7" id="KW-1015">Disulfide bond</keyword>
<evidence type="ECO:0000256" key="10">
    <source>
        <dbReference type="SAM" id="Phobius"/>
    </source>
</evidence>
<dbReference type="InterPro" id="IPR008427">
    <property type="entry name" value="Extracellular_membr_CFEM_dom"/>
</dbReference>
<evidence type="ECO:0000256" key="2">
    <source>
        <dbReference type="ARBA" id="ARBA00004613"/>
    </source>
</evidence>
<dbReference type="OrthoDB" id="3946741at2759"/>
<comment type="similarity">
    <text evidence="3">Belongs to the RBT5 family.</text>
</comment>
<feature type="signal peptide" evidence="11">
    <location>
        <begin position="1"/>
        <end position="24"/>
    </location>
</feature>
<evidence type="ECO:0000256" key="11">
    <source>
        <dbReference type="SAM" id="SignalP"/>
    </source>
</evidence>
<feature type="region of interest" description="Disordered" evidence="9">
    <location>
        <begin position="257"/>
        <end position="329"/>
    </location>
</feature>
<evidence type="ECO:0000256" key="7">
    <source>
        <dbReference type="ARBA" id="ARBA00023157"/>
    </source>
</evidence>
<dbReference type="EMBL" id="JAPQKR010000008">
    <property type="protein sequence ID" value="KAJ5212061.1"/>
    <property type="molecule type" value="Genomic_DNA"/>
</dbReference>
<keyword evidence="10" id="KW-1133">Transmembrane helix</keyword>
<evidence type="ECO:0000256" key="9">
    <source>
        <dbReference type="SAM" id="MobiDB-lite"/>
    </source>
</evidence>
<feature type="compositionally biased region" description="Polar residues" evidence="9">
    <location>
        <begin position="302"/>
        <end position="315"/>
    </location>
</feature>
<accession>A0A9W9T7E1</accession>
<dbReference type="Proteomes" id="UP001150904">
    <property type="component" value="Unassembled WGS sequence"/>
</dbReference>
<feature type="compositionally biased region" description="Polar residues" evidence="9">
    <location>
        <begin position="406"/>
        <end position="416"/>
    </location>
</feature>
<feature type="compositionally biased region" description="Basic and acidic residues" evidence="9">
    <location>
        <begin position="626"/>
        <end position="635"/>
    </location>
</feature>
<feature type="compositionally biased region" description="Low complexity" evidence="9">
    <location>
        <begin position="273"/>
        <end position="296"/>
    </location>
</feature>
<feature type="compositionally biased region" description="Low complexity" evidence="9">
    <location>
        <begin position="191"/>
        <end position="210"/>
    </location>
</feature>
<feature type="chain" id="PRO_5040816795" description="CFEM domain-containing protein" evidence="11">
    <location>
        <begin position="25"/>
        <end position="635"/>
    </location>
</feature>
<feature type="compositionally biased region" description="Low complexity" evidence="9">
    <location>
        <begin position="484"/>
        <end position="496"/>
    </location>
</feature>
<evidence type="ECO:0000256" key="6">
    <source>
        <dbReference type="ARBA" id="ARBA00022729"/>
    </source>
</evidence>
<protein>
    <recommendedName>
        <fullName evidence="12">CFEM domain-containing protein</fullName>
    </recommendedName>
</protein>
<evidence type="ECO:0000256" key="1">
    <source>
        <dbReference type="ARBA" id="ARBA00004589"/>
    </source>
</evidence>
<feature type="compositionally biased region" description="Polar residues" evidence="9">
    <location>
        <begin position="472"/>
        <end position="483"/>
    </location>
</feature>
<name>A0A9W9T7E1_9EURO</name>
<keyword evidence="10" id="KW-0472">Membrane</keyword>
<keyword evidence="5" id="KW-0325">Glycoprotein</keyword>
<feature type="compositionally biased region" description="Basic and acidic residues" evidence="9">
    <location>
        <begin position="570"/>
        <end position="580"/>
    </location>
</feature>
<keyword evidence="5" id="KW-0336">GPI-anchor</keyword>
<evidence type="ECO:0000313" key="13">
    <source>
        <dbReference type="EMBL" id="KAJ5212061.1"/>
    </source>
</evidence>
<feature type="region of interest" description="Disordered" evidence="9">
    <location>
        <begin position="511"/>
        <end position="635"/>
    </location>
</feature>
<sequence length="635" mass="66986">MLFHPAYRIFAAVLPLVFIRSASSSDTSNDDSGSSLWDIVPECAKTCVENFAKSEYTSEECSTTSDVECLCRTKTPSGLTIGEAGLSCVYALCSKTIVQNSSVAVYRICDSVSGAIAETHKTITASTFPSVLSTITTETATTDSATTASQTSDTAPTATTQSTTSTTSTASPGITVYHPTSSETGAAPLVSTETPSPTSTSSSSPSSSPSATKNKNDHHVSAGTVIGVSVVSGVAGSFIIGVAVFFLCKRWRRNNRVEDPDSDFEIGGAMAEPPGFSQSSSRSSTSGPRPGPSSFGAVANRQEMSQSSHTLQPGSQRPPRLVTPDIEGDLPELCGRERIGLAASSDSEWGSSPRTLSSQATLSELLPNQGAGLYPKPLRWTHRPISGETLFEEDEFQQGVIERRQNAAQRSGSPNVITGLPANPRALKNGFPAQKFLRAPIQQRPNQSRNLTPDPTTDGSAPPFVRPALPGSDTSNSTWTPIDSSGSSHETSSNTSLAAPFSAAQGRILSGTHSRAGPTAPTPSSTLGPPAEIVSRPRIVRGDDIKRVQIRSSPHPPSEVGAPWGPDDLWLERGRGRDVRASSSEVPYPSEVNPGTIGYPSSPKKRPEGAPKRVSPTSRNLTPSRRGQDMFLRVD</sequence>
<evidence type="ECO:0000259" key="12">
    <source>
        <dbReference type="Pfam" id="PF05730"/>
    </source>
</evidence>
<reference evidence="13" key="1">
    <citation type="submission" date="2022-12" db="EMBL/GenBank/DDBJ databases">
        <authorList>
            <person name="Petersen C."/>
        </authorList>
    </citation>
    <scope>NUCLEOTIDE SEQUENCE</scope>
    <source>
        <strain evidence="13">IBT 15544</strain>
    </source>
</reference>
<dbReference type="GO" id="GO:0098552">
    <property type="term" value="C:side of membrane"/>
    <property type="evidence" value="ECO:0007669"/>
    <property type="project" value="UniProtKB-KW"/>
</dbReference>